<dbReference type="Proteomes" id="UP001165090">
    <property type="component" value="Unassembled WGS sequence"/>
</dbReference>
<dbReference type="EMBL" id="BSDZ01000016">
    <property type="protein sequence ID" value="GLI63844.1"/>
    <property type="molecule type" value="Genomic_DNA"/>
</dbReference>
<feature type="region of interest" description="Disordered" evidence="1">
    <location>
        <begin position="48"/>
        <end position="67"/>
    </location>
</feature>
<feature type="compositionally biased region" description="Basic and acidic residues" evidence="1">
    <location>
        <begin position="100"/>
        <end position="114"/>
    </location>
</feature>
<evidence type="ECO:0000256" key="1">
    <source>
        <dbReference type="SAM" id="MobiDB-lite"/>
    </source>
</evidence>
<evidence type="ECO:0000313" key="2">
    <source>
        <dbReference type="EMBL" id="GLI63844.1"/>
    </source>
</evidence>
<feature type="non-terminal residue" evidence="2">
    <location>
        <position position="187"/>
    </location>
</feature>
<protein>
    <submittedName>
        <fullName evidence="2">Uncharacterized protein</fullName>
    </submittedName>
</protein>
<proteinExistence type="predicted"/>
<comment type="caution">
    <text evidence="2">The sequence shown here is derived from an EMBL/GenBank/DDBJ whole genome shotgun (WGS) entry which is preliminary data.</text>
</comment>
<keyword evidence="3" id="KW-1185">Reference proteome</keyword>
<evidence type="ECO:0000313" key="3">
    <source>
        <dbReference type="Proteomes" id="UP001165090"/>
    </source>
</evidence>
<sequence length="187" mass="19988">MGKQDKAQAAIVGRVPLVLDGKPLLYPRYSNIEELLNIGKNIKRFEEKTTDNDDAGARASKKQKRAVAAGVQYGVDRAAGKGYGVIGEDGLTYKQRRQLRRAEERAAKEREAAEAARQAGPTSEEPNTKAPETQALVAESQPEANGKADKKEKKAKRTRRAEGGSEGAAPSTGPTATGNAGEAAKMR</sequence>
<feature type="region of interest" description="Disordered" evidence="1">
    <location>
        <begin position="90"/>
        <end position="187"/>
    </location>
</feature>
<accession>A0ABQ5S346</accession>
<gene>
    <name evidence="2" type="ORF">VaNZ11_006946</name>
</gene>
<name>A0ABQ5S346_9CHLO</name>
<reference evidence="2 3" key="1">
    <citation type="journal article" date="2023" name="IScience">
        <title>Expanded male sex-determining region conserved during the evolution of homothallism in the green alga Volvox.</title>
        <authorList>
            <person name="Yamamoto K."/>
            <person name="Matsuzaki R."/>
            <person name="Mahakham W."/>
            <person name="Heman W."/>
            <person name="Sekimoto H."/>
            <person name="Kawachi M."/>
            <person name="Minakuchi Y."/>
            <person name="Toyoda A."/>
            <person name="Nozaki H."/>
        </authorList>
    </citation>
    <scope>NUCLEOTIDE SEQUENCE [LARGE SCALE GENOMIC DNA]</scope>
    <source>
        <strain evidence="2 3">NIES-4468</strain>
    </source>
</reference>
<organism evidence="2 3">
    <name type="scientific">Volvox africanus</name>
    <dbReference type="NCBI Taxonomy" id="51714"/>
    <lineage>
        <taxon>Eukaryota</taxon>
        <taxon>Viridiplantae</taxon>
        <taxon>Chlorophyta</taxon>
        <taxon>core chlorophytes</taxon>
        <taxon>Chlorophyceae</taxon>
        <taxon>CS clade</taxon>
        <taxon>Chlamydomonadales</taxon>
        <taxon>Volvocaceae</taxon>
        <taxon>Volvox</taxon>
    </lineage>
</organism>